<accession>A0A1H4J8U9</accession>
<keyword evidence="1" id="KW-1133">Transmembrane helix</keyword>
<sequence length="72" mass="7648">MKFLFFCALFLTSVGIACLAAVVRIGSYVDAEGVLHEPFALMELGAMSLALGVAVGIVCAGTAVWRRRLRTS</sequence>
<dbReference type="PROSITE" id="PS51257">
    <property type="entry name" value="PROKAR_LIPOPROTEIN"/>
    <property type="match status" value="1"/>
</dbReference>
<dbReference type="Proteomes" id="UP000199064">
    <property type="component" value="Unassembled WGS sequence"/>
</dbReference>
<protein>
    <recommendedName>
        <fullName evidence="2">DUF3955 domain-containing protein</fullName>
    </recommendedName>
</protein>
<reference evidence="4" key="1">
    <citation type="submission" date="2016-10" db="EMBL/GenBank/DDBJ databases">
        <authorList>
            <person name="Varghese N."/>
            <person name="Submissions S."/>
        </authorList>
    </citation>
    <scope>NUCLEOTIDE SEQUENCE [LARGE SCALE GENOMIC DNA]</scope>
    <source>
        <strain evidence="4">ES.061</strain>
    </source>
</reference>
<keyword evidence="1" id="KW-0472">Membrane</keyword>
<evidence type="ECO:0000313" key="4">
    <source>
        <dbReference type="Proteomes" id="UP000199064"/>
    </source>
</evidence>
<dbReference type="Pfam" id="PF13127">
    <property type="entry name" value="DUF3955"/>
    <property type="match status" value="1"/>
</dbReference>
<dbReference type="EMBL" id="FNSL01000001">
    <property type="protein sequence ID" value="SEB42744.1"/>
    <property type="molecule type" value="Genomic_DNA"/>
</dbReference>
<keyword evidence="1" id="KW-0812">Transmembrane</keyword>
<dbReference type="RefSeq" id="WP_007008738.1">
    <property type="nucleotide sequence ID" value="NZ_FNSL01000001.1"/>
</dbReference>
<feature type="domain" description="DUF3955" evidence="2">
    <location>
        <begin position="8"/>
        <end position="58"/>
    </location>
</feature>
<proteinExistence type="predicted"/>
<organism evidence="3 4">
    <name type="scientific">Nitratireductor aquibiodomus</name>
    <dbReference type="NCBI Taxonomy" id="204799"/>
    <lineage>
        <taxon>Bacteria</taxon>
        <taxon>Pseudomonadati</taxon>
        <taxon>Pseudomonadota</taxon>
        <taxon>Alphaproteobacteria</taxon>
        <taxon>Hyphomicrobiales</taxon>
        <taxon>Phyllobacteriaceae</taxon>
        <taxon>Nitratireductor</taxon>
    </lineage>
</organism>
<evidence type="ECO:0000259" key="2">
    <source>
        <dbReference type="Pfam" id="PF13127"/>
    </source>
</evidence>
<keyword evidence="4" id="KW-1185">Reference proteome</keyword>
<evidence type="ECO:0000313" key="3">
    <source>
        <dbReference type="EMBL" id="SEB42744.1"/>
    </source>
</evidence>
<feature type="transmembrane region" description="Helical" evidence="1">
    <location>
        <begin position="44"/>
        <end position="65"/>
    </location>
</feature>
<name>A0A1H4J8U9_9HYPH</name>
<gene>
    <name evidence="3" type="ORF">SAMN05216452_1133</name>
</gene>
<dbReference type="AlphaFoldDB" id="A0A1H4J8U9"/>
<evidence type="ECO:0000256" key="1">
    <source>
        <dbReference type="SAM" id="Phobius"/>
    </source>
</evidence>
<dbReference type="InterPro" id="IPR025016">
    <property type="entry name" value="DUF3955"/>
</dbReference>